<dbReference type="EMBL" id="JAZAVK010000113">
    <property type="protein sequence ID" value="KAK7422028.1"/>
    <property type="molecule type" value="Genomic_DNA"/>
</dbReference>
<organism evidence="2 3">
    <name type="scientific">Neonectria magnoliae</name>
    <dbReference type="NCBI Taxonomy" id="2732573"/>
    <lineage>
        <taxon>Eukaryota</taxon>
        <taxon>Fungi</taxon>
        <taxon>Dikarya</taxon>
        <taxon>Ascomycota</taxon>
        <taxon>Pezizomycotina</taxon>
        <taxon>Sordariomycetes</taxon>
        <taxon>Hypocreomycetidae</taxon>
        <taxon>Hypocreales</taxon>
        <taxon>Nectriaceae</taxon>
        <taxon>Neonectria</taxon>
    </lineage>
</organism>
<proteinExistence type="predicted"/>
<keyword evidence="3" id="KW-1185">Reference proteome</keyword>
<name>A0ABR1HMR2_9HYPO</name>
<evidence type="ECO:0000313" key="3">
    <source>
        <dbReference type="Proteomes" id="UP001498421"/>
    </source>
</evidence>
<sequence>MSSNKKRRLEGLETPKPMSAISALAARRREAATASTPTTDASPEVDDQPVKSGSKGVPNASPSKGTPRPHLQKRGSEPSPARLKGVDSKR</sequence>
<accession>A0ABR1HMR2</accession>
<feature type="region of interest" description="Disordered" evidence="1">
    <location>
        <begin position="1"/>
        <end position="90"/>
    </location>
</feature>
<dbReference type="Proteomes" id="UP001498421">
    <property type="component" value="Unassembled WGS sequence"/>
</dbReference>
<evidence type="ECO:0000256" key="1">
    <source>
        <dbReference type="SAM" id="MobiDB-lite"/>
    </source>
</evidence>
<gene>
    <name evidence="2" type="primary">GRC3_1</name>
    <name evidence="2" type="ORF">QQZ08_009677</name>
</gene>
<reference evidence="2 3" key="1">
    <citation type="journal article" date="2025" name="Microbiol. Resour. Announc.">
        <title>Draft genome sequences for Neonectria magnoliae and Neonectria punicea, canker pathogens of Liriodendron tulipifera and Acer saccharum in West Virginia.</title>
        <authorList>
            <person name="Petronek H.M."/>
            <person name="Kasson M.T."/>
            <person name="Metheny A.M."/>
            <person name="Stauder C.M."/>
            <person name="Lovett B."/>
            <person name="Lynch S.C."/>
            <person name="Garnas J.R."/>
            <person name="Kasson L.R."/>
            <person name="Stajich J.E."/>
        </authorList>
    </citation>
    <scope>NUCLEOTIDE SEQUENCE [LARGE SCALE GENOMIC DNA]</scope>
    <source>
        <strain evidence="2 3">NRRL 64651</strain>
    </source>
</reference>
<evidence type="ECO:0000313" key="2">
    <source>
        <dbReference type="EMBL" id="KAK7422028.1"/>
    </source>
</evidence>
<feature type="compositionally biased region" description="Low complexity" evidence="1">
    <location>
        <begin position="32"/>
        <end position="42"/>
    </location>
</feature>
<protein>
    <submittedName>
        <fullName evidence="2">Polynucleotide 5'-hydroxyl-kinase grc3</fullName>
    </submittedName>
</protein>
<comment type="caution">
    <text evidence="2">The sequence shown here is derived from an EMBL/GenBank/DDBJ whole genome shotgun (WGS) entry which is preliminary data.</text>
</comment>